<dbReference type="Pfam" id="PF13180">
    <property type="entry name" value="PDZ_2"/>
    <property type="match status" value="1"/>
</dbReference>
<dbReference type="PANTHER" id="PTHR31327">
    <property type="entry name" value="SPERM MEIOSIS PDZ DOMAIN CONTAINING PROTEINS-RELATED"/>
    <property type="match status" value="1"/>
</dbReference>
<dbReference type="WBParaSite" id="SBAD_0001112001-mRNA-1">
    <property type="protein sequence ID" value="SBAD_0001112001-mRNA-1"/>
    <property type="gene ID" value="SBAD_0001112001"/>
</dbReference>
<feature type="domain" description="PDZ" evidence="1">
    <location>
        <begin position="427"/>
        <end position="504"/>
    </location>
</feature>
<dbReference type="Proteomes" id="UP000270296">
    <property type="component" value="Unassembled WGS sequence"/>
</dbReference>
<dbReference type="SUPFAM" id="SSF50156">
    <property type="entry name" value="PDZ domain-like"/>
    <property type="match status" value="4"/>
</dbReference>
<dbReference type="InterPro" id="IPR001478">
    <property type="entry name" value="PDZ"/>
</dbReference>
<accession>A0A183J4E6</accession>
<protein>
    <submittedName>
        <fullName evidence="4">PDZ domain-containing protein</fullName>
    </submittedName>
</protein>
<dbReference type="EMBL" id="UZAM01014499">
    <property type="protein sequence ID" value="VDP34308.1"/>
    <property type="molecule type" value="Genomic_DNA"/>
</dbReference>
<dbReference type="InterPro" id="IPR036034">
    <property type="entry name" value="PDZ_sf"/>
</dbReference>
<dbReference type="InterPro" id="IPR040264">
    <property type="entry name" value="T15H9.4-like"/>
</dbReference>
<dbReference type="AlphaFoldDB" id="A0A183J4E6"/>
<dbReference type="Gene3D" id="2.30.42.10">
    <property type="match status" value="1"/>
</dbReference>
<evidence type="ECO:0000313" key="2">
    <source>
        <dbReference type="EMBL" id="VDP34308.1"/>
    </source>
</evidence>
<reference evidence="2 3" key="2">
    <citation type="submission" date="2018-11" db="EMBL/GenBank/DDBJ databases">
        <authorList>
            <consortium name="Pathogen Informatics"/>
        </authorList>
    </citation>
    <scope>NUCLEOTIDE SEQUENCE [LARGE SCALE GENOMIC DNA]</scope>
</reference>
<name>A0A183J4E6_9BILA</name>
<gene>
    <name evidence="2" type="ORF">SBAD_LOCUS10744</name>
</gene>
<dbReference type="OrthoDB" id="5802058at2759"/>
<reference evidence="4" key="1">
    <citation type="submission" date="2016-06" db="UniProtKB">
        <authorList>
            <consortium name="WormBaseParasite"/>
        </authorList>
    </citation>
    <scope>IDENTIFICATION</scope>
</reference>
<dbReference type="SMART" id="SM00228">
    <property type="entry name" value="PDZ"/>
    <property type="match status" value="4"/>
</dbReference>
<dbReference type="InterPro" id="IPR041489">
    <property type="entry name" value="PDZ_6"/>
</dbReference>
<evidence type="ECO:0000313" key="4">
    <source>
        <dbReference type="WBParaSite" id="SBAD_0001112001-mRNA-1"/>
    </source>
</evidence>
<sequence length="612" mass="68950">MNDNDVVIDTVEKECRFAKSLKPNDVILAVNNIHVRDKDHFFNLINGKNQYTLIIERGSFGDSREELDETKPKVEMEPRQTGFKMTASNFEHSHSTKTAAMTMVDKKQHPLPTSSYPSATCNEIKFEGRAFPLSWLTDRNVGSSYFVSDVFMPGGMKDLGIKLSMEGGRVVVVHVRPQSLGANAFRVNDTFLALNGEKVRGIEGCIEAMQKSEKIRVIFERPRGWKQEQMPVAMEEHLSYWPRKAKLSPAIQPMTSLAHVSAARVTIKKISYDDKHFPLKWLKQRAMGADYLFITYAGSVDRQTLGIQHEVRDDFVTVTNVAKDSLGYGIFKCEDRILAVNGTKVVDEGEFNRLIFESKTKTTFIIERQRDLFTAGDKKQVLHTQNQLLLKPAVVQPSIRIEKVGTREDQYFRDIILQRKGDCIYLNMTINPAQDSRPLGLGINLIHGTVTVTEIVPGSIAADGFQLNDRILAVNGIQMKDAEYCCSLIQQVNNNFHALVERKVVTDRTEQSVLGGAEPEAYMVATETQVRWITEDEARASLRKAPNDIRDILLNKALNVRKVYEEMISGNRPAITSKPTTASVTPLKFLDVETQVITSDVPPGKRLRPSPY</sequence>
<dbReference type="PROSITE" id="PS50106">
    <property type="entry name" value="PDZ"/>
    <property type="match status" value="1"/>
</dbReference>
<evidence type="ECO:0000313" key="3">
    <source>
        <dbReference type="Proteomes" id="UP000270296"/>
    </source>
</evidence>
<evidence type="ECO:0000259" key="1">
    <source>
        <dbReference type="PROSITE" id="PS50106"/>
    </source>
</evidence>
<keyword evidence="3" id="KW-1185">Reference proteome</keyword>
<proteinExistence type="predicted"/>
<organism evidence="4">
    <name type="scientific">Soboliphyme baturini</name>
    <dbReference type="NCBI Taxonomy" id="241478"/>
    <lineage>
        <taxon>Eukaryota</taxon>
        <taxon>Metazoa</taxon>
        <taxon>Ecdysozoa</taxon>
        <taxon>Nematoda</taxon>
        <taxon>Enoplea</taxon>
        <taxon>Dorylaimia</taxon>
        <taxon>Dioctophymatida</taxon>
        <taxon>Dioctophymatoidea</taxon>
        <taxon>Soboliphymatidae</taxon>
        <taxon>Soboliphyme</taxon>
    </lineage>
</organism>
<dbReference type="Pfam" id="PF17820">
    <property type="entry name" value="PDZ_6"/>
    <property type="match status" value="1"/>
</dbReference>